<accession>K4ICE2</accession>
<feature type="domain" description="Histidine kinase" evidence="15">
    <location>
        <begin position="245"/>
        <end position="459"/>
    </location>
</feature>
<dbReference type="GO" id="GO:0005524">
    <property type="term" value="F:ATP binding"/>
    <property type="evidence" value="ECO:0007669"/>
    <property type="project" value="UniProtKB-KW"/>
</dbReference>
<keyword evidence="5" id="KW-0597">Phosphoprotein</keyword>
<dbReference type="Pfam" id="PF00512">
    <property type="entry name" value="HisKA"/>
    <property type="match status" value="1"/>
</dbReference>
<dbReference type="InterPro" id="IPR003660">
    <property type="entry name" value="HAMP_dom"/>
</dbReference>
<reference evidence="17" key="1">
    <citation type="submission" date="2006-03" db="EMBL/GenBank/DDBJ databases">
        <authorList>
            <person name="Bowman J."/>
            <person name="Ferriera S."/>
            <person name="Johnson J."/>
            <person name="Kravitz S."/>
            <person name="Halpern A."/>
            <person name="Remington K."/>
            <person name="Beeson K."/>
            <person name="Tran B."/>
            <person name="Rogers Y.-H."/>
            <person name="Friedman R."/>
            <person name="Venter J.C."/>
        </authorList>
    </citation>
    <scope>NUCLEOTIDE SEQUENCE [LARGE SCALE GENOMIC DNA]</scope>
    <source>
        <strain evidence="17">ATCC 700755</strain>
    </source>
</reference>
<dbReference type="HOGENOM" id="CLU_000445_89_6_10"/>
<dbReference type="GO" id="GO:0000155">
    <property type="term" value="F:phosphorelay sensor kinase activity"/>
    <property type="evidence" value="ECO:0007669"/>
    <property type="project" value="InterPro"/>
</dbReference>
<dbReference type="OrthoDB" id="594725at2"/>
<feature type="domain" description="HAMP" evidence="16">
    <location>
        <begin position="184"/>
        <end position="237"/>
    </location>
</feature>
<evidence type="ECO:0000256" key="3">
    <source>
        <dbReference type="ARBA" id="ARBA00012438"/>
    </source>
</evidence>
<evidence type="ECO:0000259" key="16">
    <source>
        <dbReference type="PROSITE" id="PS50885"/>
    </source>
</evidence>
<keyword evidence="18" id="KW-1185">Reference proteome</keyword>
<dbReference type="SMART" id="SM00304">
    <property type="entry name" value="HAMP"/>
    <property type="match status" value="1"/>
</dbReference>
<dbReference type="SMART" id="SM00387">
    <property type="entry name" value="HATPase_c"/>
    <property type="match status" value="1"/>
</dbReference>
<evidence type="ECO:0000256" key="6">
    <source>
        <dbReference type="ARBA" id="ARBA00022679"/>
    </source>
</evidence>
<gene>
    <name evidence="17" type="ordered locus">P700755_000520</name>
</gene>
<keyword evidence="8" id="KW-0547">Nucleotide-binding</keyword>
<dbReference type="InterPro" id="IPR036097">
    <property type="entry name" value="HisK_dim/P_sf"/>
</dbReference>
<dbReference type="eggNOG" id="COG2205">
    <property type="taxonomic scope" value="Bacteria"/>
</dbReference>
<dbReference type="Gene3D" id="1.10.287.130">
    <property type="match status" value="1"/>
</dbReference>
<keyword evidence="7 14" id="KW-0812">Transmembrane</keyword>
<dbReference type="InterPro" id="IPR003661">
    <property type="entry name" value="HisK_dim/P_dom"/>
</dbReference>
<keyword evidence="11 14" id="KW-1133">Transmembrane helix</keyword>
<keyword evidence="4" id="KW-1003">Cell membrane</keyword>
<evidence type="ECO:0000256" key="13">
    <source>
        <dbReference type="ARBA" id="ARBA00023136"/>
    </source>
</evidence>
<evidence type="ECO:0000256" key="10">
    <source>
        <dbReference type="ARBA" id="ARBA00022840"/>
    </source>
</evidence>
<reference evidence="17" key="2">
    <citation type="submission" date="2012-09" db="EMBL/GenBank/DDBJ databases">
        <title>The complete sequence of Psychroflexus torquis an extreme psychrophile from sea-ice that is stimulated by light.</title>
        <authorList>
            <person name="Feng S."/>
            <person name="Powell S.M."/>
            <person name="Bowman J.P."/>
        </authorList>
    </citation>
    <scope>NUCLEOTIDE SEQUENCE [LARGE SCALE GENOMIC DNA]</scope>
    <source>
        <strain evidence="17">ATCC 700755</strain>
    </source>
</reference>
<keyword evidence="9 17" id="KW-0418">Kinase</keyword>
<keyword evidence="12" id="KW-0902">Two-component regulatory system</keyword>
<comment type="catalytic activity">
    <reaction evidence="1">
        <text>ATP + protein L-histidine = ADP + protein N-phospho-L-histidine.</text>
        <dbReference type="EC" id="2.7.13.3"/>
    </reaction>
</comment>
<evidence type="ECO:0000256" key="7">
    <source>
        <dbReference type="ARBA" id="ARBA00022692"/>
    </source>
</evidence>
<dbReference type="CDD" id="cd00082">
    <property type="entry name" value="HisKA"/>
    <property type="match status" value="1"/>
</dbReference>
<feature type="transmembrane region" description="Helical" evidence="14">
    <location>
        <begin position="165"/>
        <end position="182"/>
    </location>
</feature>
<evidence type="ECO:0000256" key="9">
    <source>
        <dbReference type="ARBA" id="ARBA00022777"/>
    </source>
</evidence>
<sequence length="459" mass="52386">MKLSIKSRIALYSVLGIASISIVVFIAIYFTVKNTVFSEIDVALKFEAKKHINEVMFSKDSVYFAYKDEWLEREHIEIEVYPLFVELYNAKGQGLDKSPNLRESSLEIDLQQENTFIGNQNLDGENIRQIQFPLIENNTIQGFIAIAIPLGDAELVIKTLLDTLLFIYPILLVITFFMSRLISQITIKPVTFIAKTVNEISSNNLNKRIPETSNGDELETLSNAINNFLNRIDAAVKREKQFTADASHQLRTPLAILKGNLEVLIRKKREPEQYVEEIKNNINKIDDMSDAVEKLLILARLNSHTLKNLETEELCLYDEIEAILINYKKDILQKGISITLDKSEDCQIQTHKTYLRLVLDNLISNAVKYGEDQTRITISLEPTPHHLKLSICNKGKKIPADEINDIFNPFFRNRYHENTEKGYGLGLAIVAKAIDLLKIKIHVSSDECTCFSLKIPRTP</sequence>
<comment type="subcellular location">
    <subcellularLocation>
        <location evidence="2">Cell membrane</location>
        <topology evidence="2">Multi-pass membrane protein</topology>
    </subcellularLocation>
</comment>
<evidence type="ECO:0000256" key="12">
    <source>
        <dbReference type="ARBA" id="ARBA00023012"/>
    </source>
</evidence>
<dbReference type="Pfam" id="PF00672">
    <property type="entry name" value="HAMP"/>
    <property type="match status" value="1"/>
</dbReference>
<dbReference type="RefSeq" id="WP_015023161.1">
    <property type="nucleotide sequence ID" value="NC_018721.1"/>
</dbReference>
<dbReference type="Pfam" id="PF02518">
    <property type="entry name" value="HATPase_c"/>
    <property type="match status" value="1"/>
</dbReference>
<evidence type="ECO:0000256" key="1">
    <source>
        <dbReference type="ARBA" id="ARBA00000085"/>
    </source>
</evidence>
<dbReference type="InterPro" id="IPR005467">
    <property type="entry name" value="His_kinase_dom"/>
</dbReference>
<dbReference type="InterPro" id="IPR036890">
    <property type="entry name" value="HATPase_C_sf"/>
</dbReference>
<dbReference type="AlphaFoldDB" id="K4ICE2"/>
<dbReference type="SUPFAM" id="SSF158472">
    <property type="entry name" value="HAMP domain-like"/>
    <property type="match status" value="1"/>
</dbReference>
<evidence type="ECO:0000256" key="14">
    <source>
        <dbReference type="SAM" id="Phobius"/>
    </source>
</evidence>
<protein>
    <recommendedName>
        <fullName evidence="3">histidine kinase</fullName>
        <ecNumber evidence="3">2.7.13.3</ecNumber>
    </recommendedName>
</protein>
<dbReference type="EMBL" id="CP003879">
    <property type="protein sequence ID" value="AFU67543.1"/>
    <property type="molecule type" value="Genomic_DNA"/>
</dbReference>
<evidence type="ECO:0000256" key="2">
    <source>
        <dbReference type="ARBA" id="ARBA00004651"/>
    </source>
</evidence>
<dbReference type="InterPro" id="IPR050398">
    <property type="entry name" value="HssS/ArlS-like"/>
</dbReference>
<dbReference type="PANTHER" id="PTHR45528">
    <property type="entry name" value="SENSOR HISTIDINE KINASE CPXA"/>
    <property type="match status" value="1"/>
</dbReference>
<dbReference type="SUPFAM" id="SSF55874">
    <property type="entry name" value="ATPase domain of HSP90 chaperone/DNA topoisomerase II/histidine kinase"/>
    <property type="match status" value="1"/>
</dbReference>
<dbReference type="SUPFAM" id="SSF47384">
    <property type="entry name" value="Homodimeric domain of signal transducing histidine kinase"/>
    <property type="match status" value="1"/>
</dbReference>
<dbReference type="Gene3D" id="3.30.565.10">
    <property type="entry name" value="Histidine kinase-like ATPase, C-terminal domain"/>
    <property type="match status" value="1"/>
</dbReference>
<dbReference type="PANTHER" id="PTHR45528:SF1">
    <property type="entry name" value="SENSOR HISTIDINE KINASE CPXA"/>
    <property type="match status" value="1"/>
</dbReference>
<evidence type="ECO:0000256" key="11">
    <source>
        <dbReference type="ARBA" id="ARBA00022989"/>
    </source>
</evidence>
<evidence type="ECO:0000259" key="15">
    <source>
        <dbReference type="PROSITE" id="PS50109"/>
    </source>
</evidence>
<dbReference type="SMART" id="SM00388">
    <property type="entry name" value="HisKA"/>
    <property type="match status" value="1"/>
</dbReference>
<dbReference type="Proteomes" id="UP000008514">
    <property type="component" value="Chromosome"/>
</dbReference>
<evidence type="ECO:0000256" key="4">
    <source>
        <dbReference type="ARBA" id="ARBA00022475"/>
    </source>
</evidence>
<proteinExistence type="predicted"/>
<organism evidence="17 18">
    <name type="scientific">Psychroflexus torquis (strain ATCC 700755 / CIP 106069 / ACAM 623)</name>
    <dbReference type="NCBI Taxonomy" id="313595"/>
    <lineage>
        <taxon>Bacteria</taxon>
        <taxon>Pseudomonadati</taxon>
        <taxon>Bacteroidota</taxon>
        <taxon>Flavobacteriia</taxon>
        <taxon>Flavobacteriales</taxon>
        <taxon>Flavobacteriaceae</taxon>
        <taxon>Psychroflexus</taxon>
    </lineage>
</organism>
<dbReference type="STRING" id="313595.P700755_000520"/>
<keyword evidence="6" id="KW-0808">Transferase</keyword>
<keyword evidence="10" id="KW-0067">ATP-binding</keyword>
<dbReference type="GO" id="GO:0005886">
    <property type="term" value="C:plasma membrane"/>
    <property type="evidence" value="ECO:0007669"/>
    <property type="project" value="UniProtKB-SubCell"/>
</dbReference>
<dbReference type="CDD" id="cd06225">
    <property type="entry name" value="HAMP"/>
    <property type="match status" value="1"/>
</dbReference>
<evidence type="ECO:0000256" key="5">
    <source>
        <dbReference type="ARBA" id="ARBA00022553"/>
    </source>
</evidence>
<dbReference type="EC" id="2.7.13.3" evidence="3"/>
<feature type="transmembrane region" description="Helical" evidence="14">
    <location>
        <begin position="9"/>
        <end position="32"/>
    </location>
</feature>
<keyword evidence="13 14" id="KW-0472">Membrane</keyword>
<dbReference type="Gene3D" id="6.10.340.10">
    <property type="match status" value="1"/>
</dbReference>
<dbReference type="PROSITE" id="PS50885">
    <property type="entry name" value="HAMP"/>
    <property type="match status" value="1"/>
</dbReference>
<evidence type="ECO:0000313" key="18">
    <source>
        <dbReference type="Proteomes" id="UP000008514"/>
    </source>
</evidence>
<dbReference type="InterPro" id="IPR003594">
    <property type="entry name" value="HATPase_dom"/>
</dbReference>
<name>K4ICE2_PSYTT</name>
<dbReference type="KEGG" id="ptq:P700755_000520"/>
<evidence type="ECO:0000313" key="17">
    <source>
        <dbReference type="EMBL" id="AFU67543.1"/>
    </source>
</evidence>
<dbReference type="PROSITE" id="PS50109">
    <property type="entry name" value="HIS_KIN"/>
    <property type="match status" value="1"/>
</dbReference>
<evidence type="ECO:0000256" key="8">
    <source>
        <dbReference type="ARBA" id="ARBA00022741"/>
    </source>
</evidence>